<name>A0A9P9WFL9_9PEZI</name>
<gene>
    <name evidence="2" type="ORF">JX265_009766</name>
</gene>
<evidence type="ECO:0000313" key="2">
    <source>
        <dbReference type="EMBL" id="KAI1861147.1"/>
    </source>
</evidence>
<reference evidence="2" key="1">
    <citation type="submission" date="2021-03" db="EMBL/GenBank/DDBJ databases">
        <title>Revisited historic fungal species revealed as producer of novel bioactive compounds through whole genome sequencing and comparative genomics.</title>
        <authorList>
            <person name="Vignolle G.A."/>
            <person name="Hochenegger N."/>
            <person name="Mach R.L."/>
            <person name="Mach-Aigner A.R."/>
            <person name="Javad Rahimi M."/>
            <person name="Salim K.A."/>
            <person name="Chan C.M."/>
            <person name="Lim L.B.L."/>
            <person name="Cai F."/>
            <person name="Druzhinina I.S."/>
            <person name="U'Ren J.M."/>
            <person name="Derntl C."/>
        </authorList>
    </citation>
    <scope>NUCLEOTIDE SEQUENCE</scope>
    <source>
        <strain evidence="2">TUCIM 5799</strain>
    </source>
</reference>
<sequence length="157" mass="17480">MSFKTVFVALFATLTIAAPATNVDASLEARNDAVNVVEKRFEPGWCTFHQHDDWSNGLDTNPTTKIQLNFFDGKKNQFYTFPQTNVRGQIPYHIKPDGFSDPITLSGGPDGGWKYEYKGDVWTTSDKNRCSAGKRADPGSKGNHGRNTQDYDCGFTC</sequence>
<keyword evidence="1" id="KW-0732">Signal</keyword>
<evidence type="ECO:0000256" key="1">
    <source>
        <dbReference type="SAM" id="SignalP"/>
    </source>
</evidence>
<dbReference type="EMBL" id="JAFIMR010000030">
    <property type="protein sequence ID" value="KAI1861147.1"/>
    <property type="molecule type" value="Genomic_DNA"/>
</dbReference>
<organism evidence="2 3">
    <name type="scientific">Neoarthrinium moseri</name>
    <dbReference type="NCBI Taxonomy" id="1658444"/>
    <lineage>
        <taxon>Eukaryota</taxon>
        <taxon>Fungi</taxon>
        <taxon>Dikarya</taxon>
        <taxon>Ascomycota</taxon>
        <taxon>Pezizomycotina</taxon>
        <taxon>Sordariomycetes</taxon>
        <taxon>Xylariomycetidae</taxon>
        <taxon>Amphisphaeriales</taxon>
        <taxon>Apiosporaceae</taxon>
        <taxon>Neoarthrinium</taxon>
    </lineage>
</organism>
<dbReference type="AlphaFoldDB" id="A0A9P9WFL9"/>
<keyword evidence="3" id="KW-1185">Reference proteome</keyword>
<feature type="signal peptide" evidence="1">
    <location>
        <begin position="1"/>
        <end position="17"/>
    </location>
</feature>
<feature type="chain" id="PRO_5040160952" evidence="1">
    <location>
        <begin position="18"/>
        <end position="157"/>
    </location>
</feature>
<protein>
    <submittedName>
        <fullName evidence="2">Uncharacterized protein</fullName>
    </submittedName>
</protein>
<evidence type="ECO:0000313" key="3">
    <source>
        <dbReference type="Proteomes" id="UP000829685"/>
    </source>
</evidence>
<proteinExistence type="predicted"/>
<comment type="caution">
    <text evidence="2">The sequence shown here is derived from an EMBL/GenBank/DDBJ whole genome shotgun (WGS) entry which is preliminary data.</text>
</comment>
<accession>A0A9P9WFL9</accession>
<dbReference type="Proteomes" id="UP000829685">
    <property type="component" value="Unassembled WGS sequence"/>
</dbReference>